<evidence type="ECO:0000313" key="3">
    <source>
        <dbReference type="EMBL" id="HIV27099.1"/>
    </source>
</evidence>
<sequence length="468" mass="52847">MKKIFVRLIRLVFLALMLMPAVVLLSHVLLGDLARGVYGFGCAMFAGMLVTFLPAYVGNYRVETVVDPESLRHSGTLDMYHERPVMLEKRHGFRIPVRWIACLLLLAGVVAFGVFVPFVDVPWYQRGAFFLILAIPEALLLRELPKPDSAFWGTGSVTAGGALYAVAGIVIFAMRNTNASEAERLNFVILVCMALYVVLCIYLLNENSMNIGLNARTNAKPPSRMAKANRLLTSLFAAALLLVTFSEQIRTFFERLWENVKLLLARLMAWISGLFPAEEEVPIAAAPAPAGEMGLLPVGDAEPAAIWVALEKVFYVVAIALVAAALVFVLFKAYKGLRKLIRKIAAAIQKYSQAMGEDYVDEQETLLDWDDVRREVGESLRARWKKWFEREKRYEQLDARERVRYIVREMYRRDKGNHTAETFREAAQSLDFHAANVEAACELYERTRYSDKPVRLEEPDSLKKAVKL</sequence>
<feature type="transmembrane region" description="Helical" evidence="1">
    <location>
        <begin position="185"/>
        <end position="204"/>
    </location>
</feature>
<organism evidence="3 4">
    <name type="scientific">Candidatus Ornithocaccomicrobium faecavium</name>
    <dbReference type="NCBI Taxonomy" id="2840890"/>
    <lineage>
        <taxon>Bacteria</taxon>
        <taxon>Bacillati</taxon>
        <taxon>Bacillota</taxon>
        <taxon>Clostridia</taxon>
        <taxon>Candidatus Ornithocaccomicrobium</taxon>
    </lineage>
</organism>
<gene>
    <name evidence="3" type="ORF">IAA64_03950</name>
</gene>
<comment type="caution">
    <text evidence="3">The sequence shown here is derived from an EMBL/GenBank/DDBJ whole genome shotgun (WGS) entry which is preliminary data.</text>
</comment>
<reference evidence="3" key="1">
    <citation type="submission" date="2020-10" db="EMBL/GenBank/DDBJ databases">
        <authorList>
            <person name="Gilroy R."/>
        </authorList>
    </citation>
    <scope>NUCLEOTIDE SEQUENCE</scope>
    <source>
        <strain evidence="3">CHK183-6373</strain>
    </source>
</reference>
<feature type="transmembrane region" description="Helical" evidence="1">
    <location>
        <begin position="96"/>
        <end position="117"/>
    </location>
</feature>
<evidence type="ECO:0000259" key="2">
    <source>
        <dbReference type="Pfam" id="PF13559"/>
    </source>
</evidence>
<keyword evidence="1" id="KW-1133">Transmembrane helix</keyword>
<evidence type="ECO:0000313" key="4">
    <source>
        <dbReference type="Proteomes" id="UP000886884"/>
    </source>
</evidence>
<keyword evidence="1" id="KW-0812">Transmembrane</keyword>
<dbReference type="InterPro" id="IPR025403">
    <property type="entry name" value="TgpA-like_C"/>
</dbReference>
<dbReference type="Pfam" id="PF13559">
    <property type="entry name" value="DUF4129"/>
    <property type="match status" value="1"/>
</dbReference>
<feature type="transmembrane region" description="Helical" evidence="1">
    <location>
        <begin position="36"/>
        <end position="57"/>
    </location>
</feature>
<name>A0A9D1TBP7_9FIRM</name>
<evidence type="ECO:0000256" key="1">
    <source>
        <dbReference type="SAM" id="Phobius"/>
    </source>
</evidence>
<proteinExistence type="predicted"/>
<protein>
    <submittedName>
        <fullName evidence="3">DUF4129 domain-containing protein</fullName>
    </submittedName>
</protein>
<keyword evidence="1" id="KW-0472">Membrane</keyword>
<feature type="transmembrane region" description="Helical" evidence="1">
    <location>
        <begin position="12"/>
        <end position="30"/>
    </location>
</feature>
<feature type="transmembrane region" description="Helical" evidence="1">
    <location>
        <begin position="313"/>
        <end position="334"/>
    </location>
</feature>
<feature type="domain" description="Protein-glutamine gamma-glutamyltransferase-like C-terminal" evidence="2">
    <location>
        <begin position="404"/>
        <end position="464"/>
    </location>
</feature>
<dbReference type="AlphaFoldDB" id="A0A9D1TBP7"/>
<dbReference type="EMBL" id="DVOT01000071">
    <property type="protein sequence ID" value="HIV27099.1"/>
    <property type="molecule type" value="Genomic_DNA"/>
</dbReference>
<feature type="transmembrane region" description="Helical" evidence="1">
    <location>
        <begin position="150"/>
        <end position="173"/>
    </location>
</feature>
<reference evidence="3" key="2">
    <citation type="journal article" date="2021" name="PeerJ">
        <title>Extensive microbial diversity within the chicken gut microbiome revealed by metagenomics and culture.</title>
        <authorList>
            <person name="Gilroy R."/>
            <person name="Ravi A."/>
            <person name="Getino M."/>
            <person name="Pursley I."/>
            <person name="Horton D.L."/>
            <person name="Alikhan N.F."/>
            <person name="Baker D."/>
            <person name="Gharbi K."/>
            <person name="Hall N."/>
            <person name="Watson M."/>
            <person name="Adriaenssens E.M."/>
            <person name="Foster-Nyarko E."/>
            <person name="Jarju S."/>
            <person name="Secka A."/>
            <person name="Antonio M."/>
            <person name="Oren A."/>
            <person name="Chaudhuri R.R."/>
            <person name="La Ragione R."/>
            <person name="Hildebrand F."/>
            <person name="Pallen M.J."/>
        </authorList>
    </citation>
    <scope>NUCLEOTIDE SEQUENCE</scope>
    <source>
        <strain evidence="3">CHK183-6373</strain>
    </source>
</reference>
<dbReference type="Proteomes" id="UP000886884">
    <property type="component" value="Unassembled WGS sequence"/>
</dbReference>
<accession>A0A9D1TBP7</accession>